<protein>
    <recommendedName>
        <fullName evidence="2">hydroxymethylpyrimidine kinase</fullName>
        <ecNumber evidence="2">2.7.1.49</ecNumber>
    </recommendedName>
</protein>
<dbReference type="SUPFAM" id="SSF53613">
    <property type="entry name" value="Ribokinase-like"/>
    <property type="match status" value="1"/>
</dbReference>
<dbReference type="PANTHER" id="PTHR20858">
    <property type="entry name" value="PHOSPHOMETHYLPYRIMIDINE KINASE"/>
    <property type="match status" value="1"/>
</dbReference>
<evidence type="ECO:0000256" key="6">
    <source>
        <dbReference type="ARBA" id="ARBA00022840"/>
    </source>
</evidence>
<dbReference type="CDD" id="cd01169">
    <property type="entry name" value="HMPP_kinase"/>
    <property type="match status" value="1"/>
</dbReference>
<evidence type="ECO:0000313" key="9">
    <source>
        <dbReference type="Proteomes" id="UP000199517"/>
    </source>
</evidence>
<dbReference type="OrthoDB" id="9810880at2"/>
<dbReference type="RefSeq" id="WP_092950960.1">
    <property type="nucleotide sequence ID" value="NZ_FOMQ01000004.1"/>
</dbReference>
<feature type="domain" description="Pyridoxamine kinase/Phosphomethylpyrimidine kinase" evidence="7">
    <location>
        <begin position="32"/>
        <end position="283"/>
    </location>
</feature>
<keyword evidence="6" id="KW-0067">ATP-binding</keyword>
<sequence>MTLDPLAPPSLAADDSARAPRYARVLSIAGSDSGGGAGIQADLKTFAALGCYGMTAITAITAQNTQGVRAIHGVPPDMLRAQIDAVVEDIGVDAVKIGMLHAPEIVEAVADAIRRHALPHVVLDPVMVATSGDRLIAPETVGVLVERLFPLVSVVTPNLDEAALLLGREIGGIDQLDRAVQDLLDLGAPAVLLKGGHLPGDWVVDVLGLRGSVEGATAERLQSARIPTRNGHGTGCTLSSAIAAHLALGLPLAEAAKRARAYILQAIAAGADVRTGRGQGPLNHGHAPVAQHILYPAEHPVAPH</sequence>
<name>A0A1I1UD84_9BURK</name>
<dbReference type="NCBIfam" id="TIGR00097">
    <property type="entry name" value="HMP-P_kinase"/>
    <property type="match status" value="1"/>
</dbReference>
<dbReference type="GO" id="GO:0005524">
    <property type="term" value="F:ATP binding"/>
    <property type="evidence" value="ECO:0007669"/>
    <property type="project" value="UniProtKB-KW"/>
</dbReference>
<proteinExistence type="predicted"/>
<evidence type="ECO:0000256" key="4">
    <source>
        <dbReference type="ARBA" id="ARBA00022741"/>
    </source>
</evidence>
<organism evidence="8 9">
    <name type="scientific">Paracidovorax konjaci</name>
    <dbReference type="NCBI Taxonomy" id="32040"/>
    <lineage>
        <taxon>Bacteria</taxon>
        <taxon>Pseudomonadati</taxon>
        <taxon>Pseudomonadota</taxon>
        <taxon>Betaproteobacteria</taxon>
        <taxon>Burkholderiales</taxon>
        <taxon>Comamonadaceae</taxon>
        <taxon>Paracidovorax</taxon>
    </lineage>
</organism>
<evidence type="ECO:0000313" key="8">
    <source>
        <dbReference type="EMBL" id="SFD65920.1"/>
    </source>
</evidence>
<dbReference type="GO" id="GO:0005829">
    <property type="term" value="C:cytosol"/>
    <property type="evidence" value="ECO:0007669"/>
    <property type="project" value="TreeGrafter"/>
</dbReference>
<keyword evidence="3" id="KW-0808">Transferase</keyword>
<keyword evidence="4" id="KW-0547">Nucleotide-binding</keyword>
<keyword evidence="5 8" id="KW-0418">Kinase</keyword>
<dbReference type="Proteomes" id="UP000199517">
    <property type="component" value="Unassembled WGS sequence"/>
</dbReference>
<comment type="pathway">
    <text evidence="1">Cofactor biosynthesis; thiamine diphosphate biosynthesis.</text>
</comment>
<reference evidence="9" key="1">
    <citation type="submission" date="2016-10" db="EMBL/GenBank/DDBJ databases">
        <authorList>
            <person name="Varghese N."/>
            <person name="Submissions S."/>
        </authorList>
    </citation>
    <scope>NUCLEOTIDE SEQUENCE [LARGE SCALE GENOMIC DNA]</scope>
    <source>
        <strain evidence="9">DSM 7481</strain>
    </source>
</reference>
<dbReference type="GO" id="GO:0009228">
    <property type="term" value="P:thiamine biosynthetic process"/>
    <property type="evidence" value="ECO:0007669"/>
    <property type="project" value="InterPro"/>
</dbReference>
<dbReference type="GO" id="GO:0008902">
    <property type="term" value="F:hydroxymethylpyrimidine kinase activity"/>
    <property type="evidence" value="ECO:0007669"/>
    <property type="project" value="UniProtKB-EC"/>
</dbReference>
<accession>A0A1I1UD84</accession>
<dbReference type="InterPro" id="IPR004399">
    <property type="entry name" value="HMP/HMP-P_kinase_dom"/>
</dbReference>
<dbReference type="UniPathway" id="UPA00060">
    <property type="reaction ID" value="UER00138"/>
</dbReference>
<gene>
    <name evidence="8" type="ORF">SAMN04489710_104333</name>
</gene>
<dbReference type="InterPro" id="IPR029056">
    <property type="entry name" value="Ribokinase-like"/>
</dbReference>
<dbReference type="Pfam" id="PF08543">
    <property type="entry name" value="Phos_pyr_kin"/>
    <property type="match status" value="1"/>
</dbReference>
<dbReference type="GO" id="GO:0009229">
    <property type="term" value="P:thiamine diphosphate biosynthetic process"/>
    <property type="evidence" value="ECO:0007669"/>
    <property type="project" value="UniProtKB-UniPathway"/>
</dbReference>
<dbReference type="PANTHER" id="PTHR20858:SF17">
    <property type="entry name" value="HYDROXYMETHYLPYRIMIDINE_PHOSPHOMETHYLPYRIMIDINE KINASE THI20-RELATED"/>
    <property type="match status" value="1"/>
</dbReference>
<evidence type="ECO:0000256" key="5">
    <source>
        <dbReference type="ARBA" id="ARBA00022777"/>
    </source>
</evidence>
<evidence type="ECO:0000256" key="3">
    <source>
        <dbReference type="ARBA" id="ARBA00022679"/>
    </source>
</evidence>
<dbReference type="GO" id="GO:0008972">
    <property type="term" value="F:phosphomethylpyrimidine kinase activity"/>
    <property type="evidence" value="ECO:0007669"/>
    <property type="project" value="InterPro"/>
</dbReference>
<dbReference type="AlphaFoldDB" id="A0A1I1UD84"/>
<dbReference type="STRING" id="32040.SAMN04489710_104333"/>
<dbReference type="EMBL" id="FOMQ01000004">
    <property type="protein sequence ID" value="SFD65920.1"/>
    <property type="molecule type" value="Genomic_DNA"/>
</dbReference>
<evidence type="ECO:0000256" key="1">
    <source>
        <dbReference type="ARBA" id="ARBA00004948"/>
    </source>
</evidence>
<dbReference type="EC" id="2.7.1.49" evidence="2"/>
<dbReference type="FunFam" id="3.40.1190.20:FF:000003">
    <property type="entry name" value="Phosphomethylpyrimidine kinase ThiD"/>
    <property type="match status" value="1"/>
</dbReference>
<keyword evidence="9" id="KW-1185">Reference proteome</keyword>
<evidence type="ECO:0000259" key="7">
    <source>
        <dbReference type="Pfam" id="PF08543"/>
    </source>
</evidence>
<dbReference type="InterPro" id="IPR013749">
    <property type="entry name" value="PM/HMP-P_kinase-1"/>
</dbReference>
<dbReference type="Gene3D" id="3.40.1190.20">
    <property type="match status" value="1"/>
</dbReference>
<evidence type="ECO:0000256" key="2">
    <source>
        <dbReference type="ARBA" id="ARBA00012135"/>
    </source>
</evidence>